<dbReference type="EMBL" id="JAWLKB010000085">
    <property type="protein sequence ID" value="MDV6271785.1"/>
    <property type="molecule type" value="Genomic_DNA"/>
</dbReference>
<keyword evidence="2" id="KW-1185">Reference proteome</keyword>
<proteinExistence type="predicted"/>
<organism evidence="1 2">
    <name type="scientific">Rhodococcus globerulus</name>
    <dbReference type="NCBI Taxonomy" id="33008"/>
    <lineage>
        <taxon>Bacteria</taxon>
        <taxon>Bacillati</taxon>
        <taxon>Actinomycetota</taxon>
        <taxon>Actinomycetes</taxon>
        <taxon>Mycobacteriales</taxon>
        <taxon>Nocardiaceae</taxon>
        <taxon>Rhodococcus</taxon>
    </lineage>
</organism>
<sequence>MTIDYGIERDLRAIPAEKELLQLKLLRAVGKATGENVPQRTIAVMLGVAQPEVSRILKKLRLNPAARDRSPREVMLEHAAGRISHEQMMNELGSWDYTFGHIAPDDPIGESYVRGSWDQIERAGELLTDDDRRALFEATAQGRAQANAL</sequence>
<protein>
    <submittedName>
        <fullName evidence="1">Uncharacterized protein</fullName>
    </submittedName>
</protein>
<reference evidence="1 2" key="1">
    <citation type="submission" date="2023-10" db="EMBL/GenBank/DDBJ databases">
        <title>Development of a sustainable strategy for remediation of hydrocarbon-contaminated territories based on the waste exchange concept.</title>
        <authorList>
            <person name="Krivoruchko A."/>
        </authorList>
    </citation>
    <scope>NUCLEOTIDE SEQUENCE [LARGE SCALE GENOMIC DNA]</scope>
    <source>
        <strain evidence="1 2">IEGM 1203</strain>
    </source>
</reference>
<dbReference type="RefSeq" id="WP_317546468.1">
    <property type="nucleotide sequence ID" value="NZ_JAWLKB010000085.1"/>
</dbReference>
<dbReference type="Proteomes" id="UP001185927">
    <property type="component" value="Unassembled WGS sequence"/>
</dbReference>
<evidence type="ECO:0000313" key="2">
    <source>
        <dbReference type="Proteomes" id="UP001185927"/>
    </source>
</evidence>
<name>A0ABU4C5T4_RHOGO</name>
<gene>
    <name evidence="1" type="ORF">R3Q16_34950</name>
</gene>
<evidence type="ECO:0000313" key="1">
    <source>
        <dbReference type="EMBL" id="MDV6271785.1"/>
    </source>
</evidence>
<comment type="caution">
    <text evidence="1">The sequence shown here is derived from an EMBL/GenBank/DDBJ whole genome shotgun (WGS) entry which is preliminary data.</text>
</comment>
<accession>A0ABU4C5T4</accession>